<reference evidence="2 3" key="1">
    <citation type="journal article" date="2017" name="Genome Announc.">
        <title>Genome sequence of the saprophytic ascomycete Epicoccum nigrum ICMP 19927 strain isolated from New Zealand.</title>
        <authorList>
            <person name="Fokin M."/>
            <person name="Fleetwood D."/>
            <person name="Weir B.S."/>
            <person name="Villas-Boas S.G."/>
        </authorList>
    </citation>
    <scope>NUCLEOTIDE SEQUENCE [LARGE SCALE GENOMIC DNA]</scope>
    <source>
        <strain evidence="2 3">ICMP 19927</strain>
    </source>
</reference>
<protein>
    <submittedName>
        <fullName evidence="2">Uncharacterized protein</fullName>
    </submittedName>
</protein>
<accession>A0A1Y2M6W3</accession>
<dbReference type="Proteomes" id="UP000193240">
    <property type="component" value="Unassembled WGS sequence"/>
</dbReference>
<name>A0A1Y2M6W3_EPING</name>
<organism evidence="2 3">
    <name type="scientific">Epicoccum nigrum</name>
    <name type="common">Soil fungus</name>
    <name type="synonym">Epicoccum purpurascens</name>
    <dbReference type="NCBI Taxonomy" id="105696"/>
    <lineage>
        <taxon>Eukaryota</taxon>
        <taxon>Fungi</taxon>
        <taxon>Dikarya</taxon>
        <taxon>Ascomycota</taxon>
        <taxon>Pezizomycotina</taxon>
        <taxon>Dothideomycetes</taxon>
        <taxon>Pleosporomycetidae</taxon>
        <taxon>Pleosporales</taxon>
        <taxon>Pleosporineae</taxon>
        <taxon>Didymellaceae</taxon>
        <taxon>Epicoccum</taxon>
    </lineage>
</organism>
<dbReference type="EMBL" id="KZ107840">
    <property type="protein sequence ID" value="OSS51247.1"/>
    <property type="molecule type" value="Genomic_DNA"/>
</dbReference>
<dbReference type="InParanoid" id="A0A1Y2M6W3"/>
<keyword evidence="3" id="KW-1185">Reference proteome</keyword>
<gene>
    <name evidence="2" type="ORF">B5807_03322</name>
</gene>
<sequence length="180" mass="18737">MVACDWGAAPVATTSNGEPPPESEFESWLLAPVFGDLLGVGAGVGVAPISPPGGVDVAVVSMFSPLDDGDALEEVLVLVEDAEVVAGAEVLVLVWSVVRDVGDELELELELLEGSLLLGHRAAIPRSFWNTPIIDVSPTSTSAQLVLTADPIFANPAKHSELQVAPTLKSEDTHPSILVL</sequence>
<dbReference type="AlphaFoldDB" id="A0A1Y2M6W3"/>
<evidence type="ECO:0000313" key="2">
    <source>
        <dbReference type="EMBL" id="OSS51247.1"/>
    </source>
</evidence>
<evidence type="ECO:0000256" key="1">
    <source>
        <dbReference type="SAM" id="MobiDB-lite"/>
    </source>
</evidence>
<proteinExistence type="predicted"/>
<evidence type="ECO:0000313" key="3">
    <source>
        <dbReference type="Proteomes" id="UP000193240"/>
    </source>
</evidence>
<feature type="region of interest" description="Disordered" evidence="1">
    <location>
        <begin position="1"/>
        <end position="22"/>
    </location>
</feature>